<keyword evidence="7" id="KW-0479">Metal-binding</keyword>
<evidence type="ECO:0000313" key="11">
    <source>
        <dbReference type="Proteomes" id="UP000779900"/>
    </source>
</evidence>
<dbReference type="Pfam" id="PF02073">
    <property type="entry name" value="Peptidase_M29"/>
    <property type="match status" value="1"/>
</dbReference>
<proteinExistence type="inferred from homology"/>
<dbReference type="InterPro" id="IPR000787">
    <property type="entry name" value="Peptidase_M29"/>
</dbReference>
<dbReference type="AlphaFoldDB" id="A0A937XGE4"/>
<dbReference type="GO" id="GO:0006508">
    <property type="term" value="P:proteolysis"/>
    <property type="evidence" value="ECO:0007669"/>
    <property type="project" value="UniProtKB-KW"/>
</dbReference>
<comment type="cofactor">
    <cofactor evidence="1">
        <name>Co(2+)</name>
        <dbReference type="ChEBI" id="CHEBI:48828"/>
    </cofactor>
</comment>
<organism evidence="10 11">
    <name type="scientific">candidate division WOR-3 bacterium</name>
    <dbReference type="NCBI Taxonomy" id="2052148"/>
    <lineage>
        <taxon>Bacteria</taxon>
        <taxon>Bacteria division WOR-3</taxon>
    </lineage>
</organism>
<dbReference type="PANTHER" id="PTHR34448">
    <property type="entry name" value="AMINOPEPTIDASE"/>
    <property type="match status" value="1"/>
</dbReference>
<gene>
    <name evidence="10" type="ORF">FJY68_13885</name>
</gene>
<evidence type="ECO:0000256" key="7">
    <source>
        <dbReference type="ARBA" id="ARBA00022723"/>
    </source>
</evidence>
<dbReference type="GO" id="GO:0004177">
    <property type="term" value="F:aminopeptidase activity"/>
    <property type="evidence" value="ECO:0007669"/>
    <property type="project" value="UniProtKB-KW"/>
</dbReference>
<evidence type="ECO:0000256" key="5">
    <source>
        <dbReference type="ARBA" id="ARBA00022438"/>
    </source>
</evidence>
<evidence type="ECO:0000256" key="6">
    <source>
        <dbReference type="ARBA" id="ARBA00022670"/>
    </source>
</evidence>
<dbReference type="Proteomes" id="UP000779900">
    <property type="component" value="Unassembled WGS sequence"/>
</dbReference>
<accession>A0A937XGE4</accession>
<comment type="cofactor">
    <cofactor evidence="3">
        <name>Zn(2+)</name>
        <dbReference type="ChEBI" id="CHEBI:29105"/>
    </cofactor>
</comment>
<evidence type="ECO:0000256" key="8">
    <source>
        <dbReference type="ARBA" id="ARBA00022801"/>
    </source>
</evidence>
<dbReference type="InterPro" id="IPR035097">
    <property type="entry name" value="M29_N-terminal"/>
</dbReference>
<keyword evidence="6" id="KW-0645">Protease</keyword>
<evidence type="ECO:0000256" key="2">
    <source>
        <dbReference type="ARBA" id="ARBA00001946"/>
    </source>
</evidence>
<keyword evidence="5 10" id="KW-0031">Aminopeptidase</keyword>
<evidence type="ECO:0000256" key="4">
    <source>
        <dbReference type="ARBA" id="ARBA00008236"/>
    </source>
</evidence>
<keyword evidence="9" id="KW-0482">Metalloprotease</keyword>
<evidence type="ECO:0000313" key="10">
    <source>
        <dbReference type="EMBL" id="MBM3332913.1"/>
    </source>
</evidence>
<comment type="cofactor">
    <cofactor evidence="2">
        <name>Mg(2+)</name>
        <dbReference type="ChEBI" id="CHEBI:18420"/>
    </cofactor>
</comment>
<reference evidence="10" key="1">
    <citation type="submission" date="2019-03" db="EMBL/GenBank/DDBJ databases">
        <title>Lake Tanganyika Metagenome-Assembled Genomes (MAGs).</title>
        <authorList>
            <person name="Tran P."/>
        </authorList>
    </citation>
    <scope>NUCLEOTIDE SEQUENCE</scope>
    <source>
        <strain evidence="10">K_DeepCast_150m_m2_040</strain>
    </source>
</reference>
<dbReference type="PRINTS" id="PR00919">
    <property type="entry name" value="THERMOPTASE"/>
</dbReference>
<sequence>MVADTRIDNLAKLLVQYSLKLKKNDWVEIIGPYNAEPLLLACQVEALKAGAHVSMRVLLPDSNYLFYKYAQDHQLSFVSPLEKLMTDKRDAMLFVWGGWNTKELSGIDPKRIATVQAARRELFARRLQREAKGLFRWVGTMYPTDSSAQDAEMSRREYEDFVYGAGMVDKPNAIARWKAVSRRQAKLARFLNGLSSVRIVGPDTDITFKTRGRKWINCDGRVNFPDGEVFTSPLENETEGHIRYTFPAVHGGKEVHDVRLAFHKGRVVEARAAKNEELLKEMVKADDGASRVGELAFGTNYSITKFTKNTLFDEKIGGTMHVAIGAALPETGGRNKSGVHWDMVCDTRHGFTVYGDGKPIMKDGKHARF</sequence>
<dbReference type="PANTHER" id="PTHR34448:SF1">
    <property type="entry name" value="BLL6088 PROTEIN"/>
    <property type="match status" value="1"/>
</dbReference>
<comment type="caution">
    <text evidence="10">The sequence shown here is derived from an EMBL/GenBank/DDBJ whole genome shotgun (WGS) entry which is preliminary data.</text>
</comment>
<name>A0A937XGE4_UNCW3</name>
<dbReference type="GO" id="GO:0008237">
    <property type="term" value="F:metallopeptidase activity"/>
    <property type="evidence" value="ECO:0007669"/>
    <property type="project" value="UniProtKB-KW"/>
</dbReference>
<dbReference type="Gene3D" id="3.40.1830.10">
    <property type="entry name" value="Thermophilic metalloprotease (M29)"/>
    <property type="match status" value="1"/>
</dbReference>
<dbReference type="InterPro" id="IPR052170">
    <property type="entry name" value="M29_Exopeptidase"/>
</dbReference>
<dbReference type="GO" id="GO:0046872">
    <property type="term" value="F:metal ion binding"/>
    <property type="evidence" value="ECO:0007669"/>
    <property type="project" value="UniProtKB-KW"/>
</dbReference>
<dbReference type="SUPFAM" id="SSF144052">
    <property type="entry name" value="Thermophilic metalloprotease-like"/>
    <property type="match status" value="1"/>
</dbReference>
<evidence type="ECO:0000256" key="3">
    <source>
        <dbReference type="ARBA" id="ARBA00001947"/>
    </source>
</evidence>
<evidence type="ECO:0000256" key="1">
    <source>
        <dbReference type="ARBA" id="ARBA00001941"/>
    </source>
</evidence>
<protein>
    <submittedName>
        <fullName evidence="10">Aminopeptidase</fullName>
    </submittedName>
</protein>
<dbReference type="EMBL" id="VGIR01000170">
    <property type="protein sequence ID" value="MBM3332913.1"/>
    <property type="molecule type" value="Genomic_DNA"/>
</dbReference>
<comment type="similarity">
    <text evidence="4">Belongs to the peptidase M29 family.</text>
</comment>
<keyword evidence="8" id="KW-0378">Hydrolase</keyword>
<evidence type="ECO:0000256" key="9">
    <source>
        <dbReference type="ARBA" id="ARBA00023049"/>
    </source>
</evidence>